<name>A0A6G0YFR3_APHCR</name>
<accession>A0A6G0YFR3</accession>
<evidence type="ECO:0000256" key="2">
    <source>
        <dbReference type="ARBA" id="ARBA00022722"/>
    </source>
</evidence>
<dbReference type="GO" id="GO:0003676">
    <property type="term" value="F:nucleic acid binding"/>
    <property type="evidence" value="ECO:0007669"/>
    <property type="project" value="InterPro"/>
</dbReference>
<dbReference type="GO" id="GO:0004518">
    <property type="term" value="F:nuclease activity"/>
    <property type="evidence" value="ECO:0007669"/>
    <property type="project" value="UniProtKB-KW"/>
</dbReference>
<keyword evidence="3" id="KW-0378">Hydrolase</keyword>
<evidence type="ECO:0000313" key="6">
    <source>
        <dbReference type="Proteomes" id="UP000478052"/>
    </source>
</evidence>
<dbReference type="InterPro" id="IPR011856">
    <property type="entry name" value="tRNA_endonuc-like_dom_sf"/>
</dbReference>
<evidence type="ECO:0000256" key="1">
    <source>
        <dbReference type="ARBA" id="ARBA00001946"/>
    </source>
</evidence>
<evidence type="ECO:0000259" key="4">
    <source>
        <dbReference type="SMART" id="SM00990"/>
    </source>
</evidence>
<keyword evidence="6" id="KW-1185">Reference proteome</keyword>
<dbReference type="GO" id="GO:0016788">
    <property type="term" value="F:hydrolase activity, acting on ester bonds"/>
    <property type="evidence" value="ECO:0007669"/>
    <property type="project" value="InterPro"/>
</dbReference>
<dbReference type="EMBL" id="VUJU01004309">
    <property type="protein sequence ID" value="KAF0754815.1"/>
    <property type="molecule type" value="Genomic_DNA"/>
</dbReference>
<proteinExistence type="predicted"/>
<sequence length="153" mass="17428">MAFRKNDSPLYFKAAQDAVHLEQSGQYHDAARAWSQANRLARNLNNRIWSENRADFCLMQIKRMEDSIEKHLVSEVRKIGGIAYKFVSPGRRGVPDRLVALPNGNIIFVECKAPGEKPTPYQLREHARLFALGHQVIVLDSQDLSSILPPYEL</sequence>
<dbReference type="AlphaFoldDB" id="A0A6G0YFR3"/>
<keyword evidence="2" id="KW-0540">Nuclease</keyword>
<evidence type="ECO:0000256" key="3">
    <source>
        <dbReference type="ARBA" id="ARBA00022801"/>
    </source>
</evidence>
<evidence type="ECO:0000313" key="5">
    <source>
        <dbReference type="EMBL" id="KAF0754815.1"/>
    </source>
</evidence>
<dbReference type="Proteomes" id="UP000478052">
    <property type="component" value="Unassembled WGS sequence"/>
</dbReference>
<protein>
    <submittedName>
        <fullName evidence="5">Putative nuclease p44</fullName>
    </submittedName>
</protein>
<dbReference type="InterPro" id="IPR047666">
    <property type="entry name" value="ANR_neg_reg"/>
</dbReference>
<comment type="caution">
    <text evidence="5">The sequence shown here is derived from an EMBL/GenBank/DDBJ whole genome shotgun (WGS) entry which is preliminary data.</text>
</comment>
<dbReference type="OrthoDB" id="10409479at2759"/>
<comment type="cofactor">
    <cofactor evidence="1">
        <name>Mg(2+)</name>
        <dbReference type="ChEBI" id="CHEBI:18420"/>
    </cofactor>
</comment>
<dbReference type="Gene3D" id="3.40.1350.10">
    <property type="match status" value="1"/>
</dbReference>
<reference evidence="5 6" key="1">
    <citation type="submission" date="2019-08" db="EMBL/GenBank/DDBJ databases">
        <title>Whole genome of Aphis craccivora.</title>
        <authorList>
            <person name="Voronova N.V."/>
            <person name="Shulinski R.S."/>
            <person name="Bandarenka Y.V."/>
            <person name="Zhorov D.G."/>
            <person name="Warner D."/>
        </authorList>
    </citation>
    <scope>NUCLEOTIDE SEQUENCE [LARGE SCALE GENOMIC DNA]</scope>
    <source>
        <strain evidence="5">180601</strain>
        <tissue evidence="5">Whole Body</tissue>
    </source>
</reference>
<dbReference type="NCBIfam" id="NF033650">
    <property type="entry name" value="ANR_neg_reg"/>
    <property type="match status" value="1"/>
</dbReference>
<feature type="domain" description="VRR-NUC" evidence="4">
    <location>
        <begin position="63"/>
        <end position="143"/>
    </location>
</feature>
<dbReference type="InterPro" id="IPR014883">
    <property type="entry name" value="VRR_NUC"/>
</dbReference>
<gene>
    <name evidence="5" type="ORF">FWK35_00017786</name>
</gene>
<dbReference type="SMART" id="SM00990">
    <property type="entry name" value="VRR_NUC"/>
    <property type="match status" value="1"/>
</dbReference>
<organism evidence="5 6">
    <name type="scientific">Aphis craccivora</name>
    <name type="common">Cowpea aphid</name>
    <dbReference type="NCBI Taxonomy" id="307492"/>
    <lineage>
        <taxon>Eukaryota</taxon>
        <taxon>Metazoa</taxon>
        <taxon>Ecdysozoa</taxon>
        <taxon>Arthropoda</taxon>
        <taxon>Hexapoda</taxon>
        <taxon>Insecta</taxon>
        <taxon>Pterygota</taxon>
        <taxon>Neoptera</taxon>
        <taxon>Paraneoptera</taxon>
        <taxon>Hemiptera</taxon>
        <taxon>Sternorrhyncha</taxon>
        <taxon>Aphidomorpha</taxon>
        <taxon>Aphidoidea</taxon>
        <taxon>Aphididae</taxon>
        <taxon>Aphidini</taxon>
        <taxon>Aphis</taxon>
        <taxon>Aphis</taxon>
    </lineage>
</organism>